<name>A0A8K0RWZ0_9HYPO</name>
<proteinExistence type="predicted"/>
<accession>A0A8K0RWZ0</accession>
<sequence>MLVPSARVIDYKPKSDASTNGKEKSSNEDLVNHQRVLEFWNKVWPSRIQEIKEELAATWSPDPKVLEDLGVSLGMMRKSMTMNNQNHLKSG</sequence>
<evidence type="ECO:0000313" key="2">
    <source>
        <dbReference type="EMBL" id="KAH7251542.1"/>
    </source>
</evidence>
<feature type="compositionally biased region" description="Basic and acidic residues" evidence="1">
    <location>
        <begin position="9"/>
        <end position="30"/>
    </location>
</feature>
<dbReference type="EMBL" id="JAGPXF010000003">
    <property type="protein sequence ID" value="KAH7251542.1"/>
    <property type="molecule type" value="Genomic_DNA"/>
</dbReference>
<dbReference type="OrthoDB" id="1577640at2759"/>
<dbReference type="Proteomes" id="UP000813427">
    <property type="component" value="Unassembled WGS sequence"/>
</dbReference>
<comment type="caution">
    <text evidence="2">The sequence shown here is derived from an EMBL/GenBank/DDBJ whole genome shotgun (WGS) entry which is preliminary data.</text>
</comment>
<feature type="region of interest" description="Disordered" evidence="1">
    <location>
        <begin position="1"/>
        <end position="30"/>
    </location>
</feature>
<gene>
    <name evidence="2" type="ORF">BKA59DRAFT_509652</name>
</gene>
<dbReference type="AlphaFoldDB" id="A0A8K0RWZ0"/>
<protein>
    <submittedName>
        <fullName evidence="2">Uncharacterized protein</fullName>
    </submittedName>
</protein>
<keyword evidence="3" id="KW-1185">Reference proteome</keyword>
<evidence type="ECO:0000256" key="1">
    <source>
        <dbReference type="SAM" id="MobiDB-lite"/>
    </source>
</evidence>
<evidence type="ECO:0000313" key="3">
    <source>
        <dbReference type="Proteomes" id="UP000813427"/>
    </source>
</evidence>
<organism evidence="2 3">
    <name type="scientific">Fusarium tricinctum</name>
    <dbReference type="NCBI Taxonomy" id="61284"/>
    <lineage>
        <taxon>Eukaryota</taxon>
        <taxon>Fungi</taxon>
        <taxon>Dikarya</taxon>
        <taxon>Ascomycota</taxon>
        <taxon>Pezizomycotina</taxon>
        <taxon>Sordariomycetes</taxon>
        <taxon>Hypocreomycetidae</taxon>
        <taxon>Hypocreales</taxon>
        <taxon>Nectriaceae</taxon>
        <taxon>Fusarium</taxon>
        <taxon>Fusarium tricinctum species complex</taxon>
    </lineage>
</organism>
<reference evidence="2" key="1">
    <citation type="journal article" date="2021" name="Nat. Commun.">
        <title>Genetic determinants of endophytism in the Arabidopsis root mycobiome.</title>
        <authorList>
            <person name="Mesny F."/>
            <person name="Miyauchi S."/>
            <person name="Thiergart T."/>
            <person name="Pickel B."/>
            <person name="Atanasova L."/>
            <person name="Karlsson M."/>
            <person name="Huettel B."/>
            <person name="Barry K.W."/>
            <person name="Haridas S."/>
            <person name="Chen C."/>
            <person name="Bauer D."/>
            <person name="Andreopoulos W."/>
            <person name="Pangilinan J."/>
            <person name="LaButti K."/>
            <person name="Riley R."/>
            <person name="Lipzen A."/>
            <person name="Clum A."/>
            <person name="Drula E."/>
            <person name="Henrissat B."/>
            <person name="Kohler A."/>
            <person name="Grigoriev I.V."/>
            <person name="Martin F.M."/>
            <person name="Hacquard S."/>
        </authorList>
    </citation>
    <scope>NUCLEOTIDE SEQUENCE</scope>
    <source>
        <strain evidence="2">MPI-SDFR-AT-0068</strain>
    </source>
</reference>